<protein>
    <submittedName>
        <fullName evidence="7">Putative methyl-accepting chemotaxis protein YoaH</fullName>
    </submittedName>
</protein>
<reference evidence="7 8" key="1">
    <citation type="submission" date="2016-02" db="EMBL/GenBank/DDBJ databases">
        <title>Genome sequence of Clostridium tepidiprofundi DSM 19306.</title>
        <authorList>
            <person name="Poehlein A."/>
            <person name="Daniel R."/>
        </authorList>
    </citation>
    <scope>NUCLEOTIDE SEQUENCE [LARGE SCALE GENOMIC DNA]</scope>
    <source>
        <strain evidence="7 8">DSM 19306</strain>
    </source>
</reference>
<dbReference type="PATRIC" id="fig|1121338.3.peg.1897"/>
<feature type="domain" description="Methyl-accepting transducer" evidence="6">
    <location>
        <begin position="291"/>
        <end position="548"/>
    </location>
</feature>
<dbReference type="EMBL" id="LTBA01000022">
    <property type="protein sequence ID" value="KYH34198.1"/>
    <property type="molecule type" value="Genomic_DNA"/>
</dbReference>
<gene>
    <name evidence="7" type="primary">yoaH</name>
    <name evidence="7" type="ORF">CLTEP_18510</name>
</gene>
<organism evidence="7 8">
    <name type="scientific">Clostridium tepidiprofundi DSM 19306</name>
    <dbReference type="NCBI Taxonomy" id="1121338"/>
    <lineage>
        <taxon>Bacteria</taxon>
        <taxon>Bacillati</taxon>
        <taxon>Bacillota</taxon>
        <taxon>Clostridia</taxon>
        <taxon>Eubacteriales</taxon>
        <taxon>Clostridiaceae</taxon>
        <taxon>Clostridium</taxon>
    </lineage>
</organism>
<keyword evidence="5" id="KW-0472">Membrane</keyword>
<dbReference type="PROSITE" id="PS50111">
    <property type="entry name" value="CHEMOTAXIS_TRANSDUC_2"/>
    <property type="match status" value="1"/>
</dbReference>
<evidence type="ECO:0000313" key="7">
    <source>
        <dbReference type="EMBL" id="KYH34198.1"/>
    </source>
</evidence>
<evidence type="ECO:0000313" key="8">
    <source>
        <dbReference type="Proteomes" id="UP000075531"/>
    </source>
</evidence>
<dbReference type="STRING" id="1121338.CLTEP_18510"/>
<feature type="coiled-coil region" evidence="3">
    <location>
        <begin position="327"/>
        <end position="354"/>
    </location>
</feature>
<name>A0A151B2R1_9CLOT</name>
<dbReference type="Pfam" id="PF00015">
    <property type="entry name" value="MCPsignal"/>
    <property type="match status" value="1"/>
</dbReference>
<keyword evidence="1 2" id="KW-0807">Transducer</keyword>
<dbReference type="SMART" id="SM00283">
    <property type="entry name" value="MA"/>
    <property type="match status" value="1"/>
</dbReference>
<evidence type="ECO:0000259" key="6">
    <source>
        <dbReference type="PROSITE" id="PS50111"/>
    </source>
</evidence>
<evidence type="ECO:0000256" key="3">
    <source>
        <dbReference type="SAM" id="Coils"/>
    </source>
</evidence>
<feature type="region of interest" description="Disordered" evidence="4">
    <location>
        <begin position="531"/>
        <end position="554"/>
    </location>
</feature>
<dbReference type="CDD" id="cd11386">
    <property type="entry name" value="MCP_signal"/>
    <property type="match status" value="1"/>
</dbReference>
<evidence type="ECO:0000256" key="4">
    <source>
        <dbReference type="SAM" id="MobiDB-lite"/>
    </source>
</evidence>
<dbReference type="PANTHER" id="PTHR32089:SF112">
    <property type="entry name" value="LYSOZYME-LIKE PROTEIN-RELATED"/>
    <property type="match status" value="1"/>
</dbReference>
<dbReference type="Proteomes" id="UP000075531">
    <property type="component" value="Unassembled WGS sequence"/>
</dbReference>
<evidence type="ECO:0000256" key="2">
    <source>
        <dbReference type="PROSITE-ProRule" id="PRU00284"/>
    </source>
</evidence>
<dbReference type="GO" id="GO:0016020">
    <property type="term" value="C:membrane"/>
    <property type="evidence" value="ECO:0007669"/>
    <property type="project" value="InterPro"/>
</dbReference>
<dbReference type="InterPro" id="IPR004089">
    <property type="entry name" value="MCPsignal_dom"/>
</dbReference>
<dbReference type="SUPFAM" id="SSF58104">
    <property type="entry name" value="Methyl-accepting chemotaxis protein (MCP) signaling domain"/>
    <property type="match status" value="1"/>
</dbReference>
<keyword evidence="3" id="KW-0175">Coiled coil</keyword>
<keyword evidence="5" id="KW-0812">Transmembrane</keyword>
<keyword evidence="5" id="KW-1133">Transmembrane helix</keyword>
<sequence>MKSKDLKINEGKNMLKNIKITHLLAVLSIIAFVSIMVVSAIAIKGMKQNNENMESLYNDTMMTSLDIKKLETEFYSIRLQMAKITYLNQYDEKAVAIVEYKKENVFKLFHKYKNSNMTEEQRKLFNDVEQNYKRYLDRVETFIRKIIRGTIISEEESKELTMYADAAQNSISSLVKLNEKIASEVIEKSNKEYKSSITSFYMIFLGFIILFTIFSLMLIKLIKGSMKKLHDALLKLAKYDFSIELDESGKNEFSDMNRELAAVVHNMKYVLAGVKDNSENLVASSQNLSAMSQQMASSSNELSNTMQQVSNGAVSQTQDLNDIAKIISQLTDSIENVYLELQRVKNETENTSDKANIGKREMDNLIKSINEIKNAFEIVVDKVSNLTKSVRTISGFTDIISGIADQTNLLALNAAIEAARAGETGKGFAVVADEIRKLAEESRKSTDEIVKLVSSINSDTDEVISTAKDVENFIAEQSESIEKTVNSFGDILISVQNIAPLMERTYNGMDEIVNSKDKVLRRVEEVSSVTEENSAAAEEVAASSEELTSSTDSVSSMAQKLSDVAEELMDIVRKFKV</sequence>
<keyword evidence="8" id="KW-1185">Reference proteome</keyword>
<dbReference type="RefSeq" id="WP_066825758.1">
    <property type="nucleotide sequence ID" value="NZ_LTBA01000022.1"/>
</dbReference>
<feature type="transmembrane region" description="Helical" evidence="5">
    <location>
        <begin position="200"/>
        <end position="219"/>
    </location>
</feature>
<dbReference type="Gene3D" id="1.10.287.950">
    <property type="entry name" value="Methyl-accepting chemotaxis protein"/>
    <property type="match status" value="1"/>
</dbReference>
<evidence type="ECO:0000256" key="1">
    <source>
        <dbReference type="ARBA" id="ARBA00023224"/>
    </source>
</evidence>
<dbReference type="GO" id="GO:0007165">
    <property type="term" value="P:signal transduction"/>
    <property type="evidence" value="ECO:0007669"/>
    <property type="project" value="UniProtKB-KW"/>
</dbReference>
<evidence type="ECO:0000256" key="5">
    <source>
        <dbReference type="SAM" id="Phobius"/>
    </source>
</evidence>
<dbReference type="Pfam" id="PF12729">
    <property type="entry name" value="4HB_MCP_1"/>
    <property type="match status" value="1"/>
</dbReference>
<comment type="caution">
    <text evidence="7">The sequence shown here is derived from an EMBL/GenBank/DDBJ whole genome shotgun (WGS) entry which is preliminary data.</text>
</comment>
<proteinExistence type="predicted"/>
<dbReference type="AlphaFoldDB" id="A0A151B2R1"/>
<dbReference type="InterPro" id="IPR024478">
    <property type="entry name" value="HlyB_4HB_MCP"/>
</dbReference>
<dbReference type="PANTHER" id="PTHR32089">
    <property type="entry name" value="METHYL-ACCEPTING CHEMOTAXIS PROTEIN MCPB"/>
    <property type="match status" value="1"/>
</dbReference>
<feature type="transmembrane region" description="Helical" evidence="5">
    <location>
        <begin position="20"/>
        <end position="43"/>
    </location>
</feature>
<accession>A0A151B2R1</accession>